<feature type="transmembrane region" description="Helical" evidence="7">
    <location>
        <begin position="17"/>
        <end position="34"/>
    </location>
</feature>
<evidence type="ECO:0000256" key="1">
    <source>
        <dbReference type="ARBA" id="ARBA00004651"/>
    </source>
</evidence>
<keyword evidence="3" id="KW-1003">Cell membrane</keyword>
<comment type="similarity">
    <text evidence="2">Belongs to the CPA3 antiporters (TC 2.A.63) subunit E family.</text>
</comment>
<dbReference type="PANTHER" id="PTHR34584">
    <property type="entry name" value="NA(+)/H(+) ANTIPORTER SUBUNIT E1"/>
    <property type="match status" value="1"/>
</dbReference>
<protein>
    <submittedName>
        <fullName evidence="8">Na+/H+ antiporter subunit E</fullName>
    </submittedName>
</protein>
<dbReference type="Pfam" id="PF01899">
    <property type="entry name" value="MNHE"/>
    <property type="match status" value="1"/>
</dbReference>
<dbReference type="EMBL" id="SMKZ01000055">
    <property type="protein sequence ID" value="TDE00081.1"/>
    <property type="molecule type" value="Genomic_DNA"/>
</dbReference>
<comment type="subcellular location">
    <subcellularLocation>
        <location evidence="1">Cell membrane</location>
        <topology evidence="1">Multi-pass membrane protein</topology>
    </subcellularLocation>
</comment>
<evidence type="ECO:0000256" key="7">
    <source>
        <dbReference type="SAM" id="Phobius"/>
    </source>
</evidence>
<dbReference type="InParanoid" id="A0A4R5CMZ4"/>
<proteinExistence type="inferred from homology"/>
<keyword evidence="4 7" id="KW-0812">Transmembrane</keyword>
<keyword evidence="6 7" id="KW-0472">Membrane</keyword>
<evidence type="ECO:0000313" key="8">
    <source>
        <dbReference type="EMBL" id="TDE00081.1"/>
    </source>
</evidence>
<sequence length="191" mass="20996">MSSPETPGAVPKRRRRLQWPILVWLTVVWALLWGDFSVANIAAGLVVALVVVVVFPLPPIVFGGKVRPVGLLRLIGRFVVDLIVASGQVARQALSIGRPPMSAVIQVDLRSRSDLYLTLTAELLSLVPGSLVVEVRRSTSTLFLHVLGVHDEADVERARRDALVQEERVVRALASDEELAAYRRAREGDPR</sequence>
<dbReference type="GO" id="GO:0005886">
    <property type="term" value="C:plasma membrane"/>
    <property type="evidence" value="ECO:0007669"/>
    <property type="project" value="UniProtKB-SubCell"/>
</dbReference>
<dbReference type="AlphaFoldDB" id="A0A4R5CMZ4"/>
<dbReference type="GO" id="GO:0008324">
    <property type="term" value="F:monoatomic cation transmembrane transporter activity"/>
    <property type="evidence" value="ECO:0007669"/>
    <property type="project" value="InterPro"/>
</dbReference>
<feature type="transmembrane region" description="Helical" evidence="7">
    <location>
        <begin position="40"/>
        <end position="62"/>
    </location>
</feature>
<dbReference type="OrthoDB" id="3556991at2"/>
<organism evidence="8 9">
    <name type="scientific">Jiangella asiatica</name>
    <dbReference type="NCBI Taxonomy" id="2530372"/>
    <lineage>
        <taxon>Bacteria</taxon>
        <taxon>Bacillati</taxon>
        <taxon>Actinomycetota</taxon>
        <taxon>Actinomycetes</taxon>
        <taxon>Jiangellales</taxon>
        <taxon>Jiangellaceae</taxon>
        <taxon>Jiangella</taxon>
    </lineage>
</organism>
<evidence type="ECO:0000256" key="2">
    <source>
        <dbReference type="ARBA" id="ARBA00006228"/>
    </source>
</evidence>
<accession>A0A4R5CMZ4</accession>
<name>A0A4R5CMZ4_9ACTN</name>
<dbReference type="PANTHER" id="PTHR34584:SF1">
    <property type="entry name" value="NA(+)_H(+) ANTIPORTER SUBUNIT E1"/>
    <property type="match status" value="1"/>
</dbReference>
<evidence type="ECO:0000256" key="3">
    <source>
        <dbReference type="ARBA" id="ARBA00022475"/>
    </source>
</evidence>
<evidence type="ECO:0000256" key="5">
    <source>
        <dbReference type="ARBA" id="ARBA00022989"/>
    </source>
</evidence>
<evidence type="ECO:0000256" key="6">
    <source>
        <dbReference type="ARBA" id="ARBA00023136"/>
    </source>
</evidence>
<evidence type="ECO:0000256" key="4">
    <source>
        <dbReference type="ARBA" id="ARBA00022692"/>
    </source>
</evidence>
<reference evidence="8 9" key="1">
    <citation type="submission" date="2019-03" db="EMBL/GenBank/DDBJ databases">
        <title>Draft genome sequences of novel Actinobacteria.</title>
        <authorList>
            <person name="Sahin N."/>
            <person name="Ay H."/>
            <person name="Saygin H."/>
        </authorList>
    </citation>
    <scope>NUCLEOTIDE SEQUENCE [LARGE SCALE GENOMIC DNA]</scope>
    <source>
        <strain evidence="8 9">5K138</strain>
    </source>
</reference>
<comment type="caution">
    <text evidence="8">The sequence shown here is derived from an EMBL/GenBank/DDBJ whole genome shotgun (WGS) entry which is preliminary data.</text>
</comment>
<keyword evidence="5 7" id="KW-1133">Transmembrane helix</keyword>
<dbReference type="NCBIfam" id="NF006521">
    <property type="entry name" value="PRK08965.1-5"/>
    <property type="match status" value="1"/>
</dbReference>
<keyword evidence="9" id="KW-1185">Reference proteome</keyword>
<evidence type="ECO:0000313" key="9">
    <source>
        <dbReference type="Proteomes" id="UP000294739"/>
    </source>
</evidence>
<dbReference type="InterPro" id="IPR002758">
    <property type="entry name" value="Cation_antiport_E"/>
</dbReference>
<gene>
    <name evidence="8" type="ORF">E1269_26545</name>
</gene>
<dbReference type="RefSeq" id="WP_131900266.1">
    <property type="nucleotide sequence ID" value="NZ_SMKZ01000055.1"/>
</dbReference>
<dbReference type="Proteomes" id="UP000294739">
    <property type="component" value="Unassembled WGS sequence"/>
</dbReference>